<dbReference type="Gene3D" id="3.40.50.1820">
    <property type="entry name" value="alpha/beta hydrolase"/>
    <property type="match status" value="1"/>
</dbReference>
<gene>
    <name evidence="2" type="ORF">SVUK_LOCUS15864</name>
</gene>
<dbReference type="InterPro" id="IPR029058">
    <property type="entry name" value="AB_hydrolase_fold"/>
</dbReference>
<sequence length="175" mass="19395">MLWIVLPLSAQILELKPGKVLGFDYETKKGDIAEVFLNIPYASPPVNELRFEKTKPIEPWKDIRNGTTLGPACPPVLPGVGYGVAPTSEDCLTLNIIRPKKKVFLARLLHRSVKFHVQPPPSGFAVLFYIHGGGYQFGSAHDYGYTGFADIYTPQDVIVVIIQYRLGVYGNTLCC</sequence>
<dbReference type="PANTHER" id="PTHR11559">
    <property type="entry name" value="CARBOXYLESTERASE"/>
    <property type="match status" value="1"/>
</dbReference>
<reference evidence="2 3" key="1">
    <citation type="submission" date="2018-11" db="EMBL/GenBank/DDBJ databases">
        <authorList>
            <consortium name="Pathogen Informatics"/>
        </authorList>
    </citation>
    <scope>NUCLEOTIDE SEQUENCE [LARGE SCALE GENOMIC DNA]</scope>
</reference>
<dbReference type="Pfam" id="PF00135">
    <property type="entry name" value="COesterase"/>
    <property type="match status" value="1"/>
</dbReference>
<dbReference type="EMBL" id="UYYB01110439">
    <property type="protein sequence ID" value="VDM80866.1"/>
    <property type="molecule type" value="Genomic_DNA"/>
</dbReference>
<dbReference type="SUPFAM" id="SSF53474">
    <property type="entry name" value="alpha/beta-Hydrolases"/>
    <property type="match status" value="1"/>
</dbReference>
<dbReference type="PROSITE" id="PS00941">
    <property type="entry name" value="CARBOXYLESTERASE_B_2"/>
    <property type="match status" value="1"/>
</dbReference>
<dbReference type="AlphaFoldDB" id="A0A3P7JBY9"/>
<feature type="domain" description="Carboxylesterase type B" evidence="1">
    <location>
        <begin position="10"/>
        <end position="170"/>
    </location>
</feature>
<proteinExistence type="predicted"/>
<evidence type="ECO:0000259" key="1">
    <source>
        <dbReference type="Pfam" id="PF00135"/>
    </source>
</evidence>
<name>A0A3P7JBY9_STRVU</name>
<protein>
    <recommendedName>
        <fullName evidence="1">Carboxylesterase type B domain-containing protein</fullName>
    </recommendedName>
</protein>
<dbReference type="InterPro" id="IPR050309">
    <property type="entry name" value="Type-B_Carboxylest/Lipase"/>
</dbReference>
<dbReference type="Proteomes" id="UP000270094">
    <property type="component" value="Unassembled WGS sequence"/>
</dbReference>
<dbReference type="InterPro" id="IPR002018">
    <property type="entry name" value="CarbesteraseB"/>
</dbReference>
<keyword evidence="3" id="KW-1185">Reference proteome</keyword>
<evidence type="ECO:0000313" key="3">
    <source>
        <dbReference type="Proteomes" id="UP000270094"/>
    </source>
</evidence>
<evidence type="ECO:0000313" key="2">
    <source>
        <dbReference type="EMBL" id="VDM80866.1"/>
    </source>
</evidence>
<organism evidence="2 3">
    <name type="scientific">Strongylus vulgaris</name>
    <name type="common">Blood worm</name>
    <dbReference type="NCBI Taxonomy" id="40348"/>
    <lineage>
        <taxon>Eukaryota</taxon>
        <taxon>Metazoa</taxon>
        <taxon>Ecdysozoa</taxon>
        <taxon>Nematoda</taxon>
        <taxon>Chromadorea</taxon>
        <taxon>Rhabditida</taxon>
        <taxon>Rhabditina</taxon>
        <taxon>Rhabditomorpha</taxon>
        <taxon>Strongyloidea</taxon>
        <taxon>Strongylidae</taxon>
        <taxon>Strongylus</taxon>
    </lineage>
</organism>
<dbReference type="OrthoDB" id="6846267at2759"/>
<dbReference type="InterPro" id="IPR019819">
    <property type="entry name" value="Carboxylesterase_B_CS"/>
</dbReference>
<accession>A0A3P7JBY9</accession>